<organism evidence="4 5">
    <name type="scientific">Nocardia seriolae</name>
    <dbReference type="NCBI Taxonomy" id="37332"/>
    <lineage>
        <taxon>Bacteria</taxon>
        <taxon>Bacillati</taxon>
        <taxon>Actinomycetota</taxon>
        <taxon>Actinomycetes</taxon>
        <taxon>Mycobacteriales</taxon>
        <taxon>Nocardiaceae</taxon>
        <taxon>Nocardia</taxon>
    </lineage>
</organism>
<feature type="domain" description="UspA" evidence="2">
    <location>
        <begin position="14"/>
        <end position="153"/>
    </location>
</feature>
<evidence type="ECO:0000313" key="4">
    <source>
        <dbReference type="EMBL" id="GAP29036.1"/>
    </source>
</evidence>
<gene>
    <name evidence="3" type="ORF">NS506_04908</name>
    <name evidence="4" type="ORF">NSK11_contig00048-0008</name>
</gene>
<dbReference type="Gene3D" id="3.40.50.620">
    <property type="entry name" value="HUPs"/>
    <property type="match status" value="2"/>
</dbReference>
<evidence type="ECO:0000313" key="3">
    <source>
        <dbReference type="EMBL" id="APA98954.1"/>
    </source>
</evidence>
<reference evidence="3 6" key="3">
    <citation type="submission" date="2016-10" db="EMBL/GenBank/DDBJ databases">
        <title>Genome sequence of Nocardia seriolae strain EM150506, isolated from Anguila japonica.</title>
        <authorList>
            <person name="Han H.-J."/>
        </authorList>
    </citation>
    <scope>NUCLEOTIDE SEQUENCE [LARGE SCALE GENOMIC DNA]</scope>
    <source>
        <strain evidence="3 6">EM150506</strain>
    </source>
</reference>
<comment type="similarity">
    <text evidence="1">Belongs to the universal stress protein A family.</text>
</comment>
<dbReference type="PRINTS" id="PR01438">
    <property type="entry name" value="UNVRSLSTRESS"/>
</dbReference>
<evidence type="ECO:0000259" key="2">
    <source>
        <dbReference type="Pfam" id="PF00582"/>
    </source>
</evidence>
<dbReference type="InterPro" id="IPR014729">
    <property type="entry name" value="Rossmann-like_a/b/a_fold"/>
</dbReference>
<dbReference type="PANTHER" id="PTHR31964:SF113">
    <property type="entry name" value="USPA DOMAIN-CONTAINING PROTEIN"/>
    <property type="match status" value="1"/>
</dbReference>
<proteinExistence type="inferred from homology"/>
<dbReference type="GeneID" id="93375026"/>
<protein>
    <submittedName>
        <fullName evidence="3">Universal stress protein</fullName>
    </submittedName>
</protein>
<dbReference type="Proteomes" id="UP000180166">
    <property type="component" value="Chromosome"/>
</dbReference>
<dbReference type="InterPro" id="IPR006016">
    <property type="entry name" value="UspA"/>
</dbReference>
<dbReference type="PANTHER" id="PTHR31964">
    <property type="entry name" value="ADENINE NUCLEOTIDE ALPHA HYDROLASES-LIKE SUPERFAMILY PROTEIN"/>
    <property type="match status" value="1"/>
</dbReference>
<dbReference type="Proteomes" id="UP000037179">
    <property type="component" value="Unassembled WGS sequence"/>
</dbReference>
<keyword evidence="5" id="KW-1185">Reference proteome</keyword>
<dbReference type="InterPro" id="IPR006015">
    <property type="entry name" value="Universal_stress_UspA"/>
</dbReference>
<dbReference type="EMBL" id="CP017839">
    <property type="protein sequence ID" value="APA98954.1"/>
    <property type="molecule type" value="Genomic_DNA"/>
</dbReference>
<dbReference type="Pfam" id="PF00582">
    <property type="entry name" value="Usp"/>
    <property type="match status" value="2"/>
</dbReference>
<dbReference type="KEGG" id="nsr:NS506_04908"/>
<name>A0ABC9YVM9_9NOCA</name>
<evidence type="ECO:0000256" key="1">
    <source>
        <dbReference type="ARBA" id="ARBA00008791"/>
    </source>
</evidence>
<evidence type="ECO:0000313" key="6">
    <source>
        <dbReference type="Proteomes" id="UP000180166"/>
    </source>
</evidence>
<dbReference type="EMBL" id="BBYQ01000048">
    <property type="protein sequence ID" value="GAP29036.1"/>
    <property type="molecule type" value="Genomic_DNA"/>
</dbReference>
<dbReference type="SUPFAM" id="SSF52402">
    <property type="entry name" value="Adenine nucleotide alpha hydrolases-like"/>
    <property type="match status" value="2"/>
</dbReference>
<dbReference type="RefSeq" id="WP_033087073.1">
    <property type="nucleotide sequence ID" value="NZ_AP017900.1"/>
</dbReference>
<feature type="domain" description="UspA" evidence="2">
    <location>
        <begin position="165"/>
        <end position="296"/>
    </location>
</feature>
<sequence length="303" mass="31653">MPETVAPQPNSSPRPIVVAVDGSPTSYRAVAWAAVEAELRRLPLEIVIAYGVEPSREPWTALGVAERAAVHAEAASVPAEATRIARHTVPGETVSVTGAAVDEPVLSALVARSATARMMVVGDRGRGAIRRAVLGSVSSGLARRAECPVAVVHGEPDVERGADGPVVVGVDGTANSLPAVRMAFEEASRRKVPLIAVHAWSDSSGFDLEVLGWDAIRERADLQLSEWLADCGDEFPDVTVERRVSGDTPVRALLEYADAAQLLVVGTHGRGGLGRLALGSVSTALLHAAACPVLVVGSRETPR</sequence>
<reference evidence="5" key="1">
    <citation type="submission" date="2015-07" db="EMBL/GenBank/DDBJ databases">
        <title>Nocardia seriolae U-1 whole genome shotgun sequence.</title>
        <authorList>
            <person name="Imajoh M."/>
            <person name="Fukumoto Y."/>
            <person name="Sukeda M."/>
            <person name="Yamane J."/>
            <person name="Yamasaki K."/>
            <person name="Shimizu M."/>
            <person name="Ohnishi K."/>
            <person name="Oshima S."/>
        </authorList>
    </citation>
    <scope>NUCLEOTIDE SEQUENCE [LARGE SCALE GENOMIC DNA]</scope>
    <source>
        <strain evidence="5">U-1</strain>
    </source>
</reference>
<reference evidence="4 5" key="2">
    <citation type="journal article" date="2016" name="Genome Announc.">
        <title>Draft Genome Sequence of Erythromycin- and Oxytetracycline-Sensitive Nocardia seriolae Strain U-1 (NBRC 110359).</title>
        <authorList>
            <person name="Imajoh M."/>
            <person name="Sukeda M."/>
            <person name="Shimizu M."/>
            <person name="Yamane J."/>
            <person name="Ohnishi K."/>
            <person name="Oshima S."/>
        </authorList>
    </citation>
    <scope>NUCLEOTIDE SEQUENCE [LARGE SCALE GENOMIC DNA]</scope>
    <source>
        <strain evidence="4 5">U-1</strain>
    </source>
</reference>
<dbReference type="AlphaFoldDB" id="A0ABC9YVM9"/>
<accession>A0ABC9YVM9</accession>
<evidence type="ECO:0000313" key="5">
    <source>
        <dbReference type="Proteomes" id="UP000037179"/>
    </source>
</evidence>